<feature type="region of interest" description="Disordered" evidence="1">
    <location>
        <begin position="40"/>
        <end position="86"/>
    </location>
</feature>
<comment type="caution">
    <text evidence="2">The sequence shown here is derived from an EMBL/GenBank/DDBJ whole genome shotgun (WGS) entry which is preliminary data.</text>
</comment>
<evidence type="ECO:0000313" key="2">
    <source>
        <dbReference type="EMBL" id="CAG8837223.1"/>
    </source>
</evidence>
<name>A0ABN7WP54_GIGMA</name>
<reference evidence="2 3" key="1">
    <citation type="submission" date="2021-06" db="EMBL/GenBank/DDBJ databases">
        <authorList>
            <person name="Kallberg Y."/>
            <person name="Tangrot J."/>
            <person name="Rosling A."/>
        </authorList>
    </citation>
    <scope>NUCLEOTIDE SEQUENCE [LARGE SCALE GENOMIC DNA]</scope>
    <source>
        <strain evidence="2 3">120-4 pot B 10/14</strain>
    </source>
</reference>
<sequence length="86" mass="9773">LETDYSLNSNKFTSTNPEETTIFENNDIEWNIKNGKILKNPEILSDPPTNDNSETTLETDDLTREQSTIMTGIIKDLTDEKSNTSF</sequence>
<evidence type="ECO:0000313" key="3">
    <source>
        <dbReference type="Proteomes" id="UP000789901"/>
    </source>
</evidence>
<keyword evidence="3" id="KW-1185">Reference proteome</keyword>
<feature type="non-terminal residue" evidence="2">
    <location>
        <position position="1"/>
    </location>
</feature>
<protein>
    <submittedName>
        <fullName evidence="2">20565_t:CDS:1</fullName>
    </submittedName>
</protein>
<proteinExistence type="predicted"/>
<evidence type="ECO:0000256" key="1">
    <source>
        <dbReference type="SAM" id="MobiDB-lite"/>
    </source>
</evidence>
<organism evidence="2 3">
    <name type="scientific">Gigaspora margarita</name>
    <dbReference type="NCBI Taxonomy" id="4874"/>
    <lineage>
        <taxon>Eukaryota</taxon>
        <taxon>Fungi</taxon>
        <taxon>Fungi incertae sedis</taxon>
        <taxon>Mucoromycota</taxon>
        <taxon>Glomeromycotina</taxon>
        <taxon>Glomeromycetes</taxon>
        <taxon>Diversisporales</taxon>
        <taxon>Gigasporaceae</taxon>
        <taxon>Gigaspora</taxon>
    </lineage>
</organism>
<gene>
    <name evidence="2" type="ORF">GMARGA_LOCUS33399</name>
</gene>
<accession>A0ABN7WP54</accession>
<dbReference type="EMBL" id="CAJVQB010055356">
    <property type="protein sequence ID" value="CAG8837223.1"/>
    <property type="molecule type" value="Genomic_DNA"/>
</dbReference>
<dbReference type="Proteomes" id="UP000789901">
    <property type="component" value="Unassembled WGS sequence"/>
</dbReference>
<feature type="compositionally biased region" description="Basic and acidic residues" evidence="1">
    <location>
        <begin position="76"/>
        <end position="86"/>
    </location>
</feature>